<name>A0ABV3VKQ3_9MYCO</name>
<gene>
    <name evidence="5" type="ORF">ABFW12_27420</name>
</gene>
<dbReference type="PRINTS" id="PR00038">
    <property type="entry name" value="HTHLUXR"/>
</dbReference>
<dbReference type="InterPro" id="IPR000792">
    <property type="entry name" value="Tscrpt_reg_LuxR_C"/>
</dbReference>
<accession>A0ABV3VKQ3</accession>
<evidence type="ECO:0000256" key="2">
    <source>
        <dbReference type="ARBA" id="ARBA00023125"/>
    </source>
</evidence>
<dbReference type="Pfam" id="PF00196">
    <property type="entry name" value="GerE"/>
    <property type="match status" value="1"/>
</dbReference>
<dbReference type="Gene3D" id="1.10.10.10">
    <property type="entry name" value="Winged helix-like DNA-binding domain superfamily/Winged helix DNA-binding domain"/>
    <property type="match status" value="1"/>
</dbReference>
<dbReference type="RefSeq" id="WP_368574160.1">
    <property type="nucleotide sequence ID" value="NZ_JBDLOU010000084.1"/>
</dbReference>
<dbReference type="PANTHER" id="PTHR44688">
    <property type="entry name" value="DNA-BINDING TRANSCRIPTIONAL ACTIVATOR DEVR_DOSR"/>
    <property type="match status" value="1"/>
</dbReference>
<sequence>AIVGAVTAWAVAASSGDAGRADEAVTAAHVGYRITDSSFDAAHTRFVIADAHIGALLLAGRIGEAREEAEQLRRRAAERPGAAPLFGAALAGRAAAAAGALGVAAELLDPAVEMMRAAGETNGFGYRFHLPRVTALAIRGLAGDAALAELDDCRHASWRYLTYEHALVRAWVAATQGAVSEAVEIALAAADTAAANGQLSAEVWCLQIAAQFGDHSRTLRLDELTGLVEGPRVAAAAALSRALARDDGDGLATVSIAFENFGDLVAAADAAGLAAAAYRRRDMRGSAMASAARATALAESCGGAATPALLAAAERLPLTDREREIAMLIGAGLSSRAIAERLRLSVRTVEGHIYRAMAKTGVSTRAELIALLPRRHR</sequence>
<organism evidence="5 6">
    <name type="scientific">Mycolicibacterium porcinum</name>
    <dbReference type="NCBI Taxonomy" id="39693"/>
    <lineage>
        <taxon>Bacteria</taxon>
        <taxon>Bacillati</taxon>
        <taxon>Actinomycetota</taxon>
        <taxon>Actinomycetes</taxon>
        <taxon>Mycobacteriales</taxon>
        <taxon>Mycobacteriaceae</taxon>
        <taxon>Mycolicibacterium</taxon>
    </lineage>
</organism>
<dbReference type="PANTHER" id="PTHR44688:SF16">
    <property type="entry name" value="DNA-BINDING TRANSCRIPTIONAL ACTIVATOR DEVR_DOSR"/>
    <property type="match status" value="1"/>
</dbReference>
<reference evidence="5 6" key="1">
    <citation type="submission" date="2024-04" db="EMBL/GenBank/DDBJ databases">
        <title>Genomic Markers of Mycobacteria.</title>
        <authorList>
            <person name="Soliman M.S."/>
            <person name="Elkholy A."/>
            <person name="Soliman N.S."/>
            <person name="Abbas A."/>
            <person name="Khayrat S."/>
            <person name="Shawky S."/>
        </authorList>
    </citation>
    <scope>NUCLEOTIDE SEQUENCE [LARGE SCALE GENOMIC DNA]</scope>
    <source>
        <strain evidence="5 6">Egy-CU-AM5</strain>
    </source>
</reference>
<feature type="domain" description="HTH luxR-type" evidence="4">
    <location>
        <begin position="311"/>
        <end position="376"/>
    </location>
</feature>
<evidence type="ECO:0000256" key="3">
    <source>
        <dbReference type="ARBA" id="ARBA00023163"/>
    </source>
</evidence>
<evidence type="ECO:0000313" key="5">
    <source>
        <dbReference type="EMBL" id="MEX3741968.1"/>
    </source>
</evidence>
<keyword evidence="1" id="KW-0805">Transcription regulation</keyword>
<dbReference type="CDD" id="cd06170">
    <property type="entry name" value="LuxR_C_like"/>
    <property type="match status" value="1"/>
</dbReference>
<dbReference type="Proteomes" id="UP001558474">
    <property type="component" value="Unassembled WGS sequence"/>
</dbReference>
<evidence type="ECO:0000256" key="1">
    <source>
        <dbReference type="ARBA" id="ARBA00023015"/>
    </source>
</evidence>
<proteinExistence type="predicted"/>
<dbReference type="SUPFAM" id="SSF46894">
    <property type="entry name" value="C-terminal effector domain of the bipartite response regulators"/>
    <property type="match status" value="1"/>
</dbReference>
<protein>
    <submittedName>
        <fullName evidence="5">Helix-turn-helix transcriptional regulator</fullName>
    </submittedName>
</protein>
<dbReference type="PROSITE" id="PS50043">
    <property type="entry name" value="HTH_LUXR_2"/>
    <property type="match status" value="1"/>
</dbReference>
<dbReference type="EMBL" id="JBDLOU010000084">
    <property type="protein sequence ID" value="MEX3741968.1"/>
    <property type="molecule type" value="Genomic_DNA"/>
</dbReference>
<dbReference type="SMART" id="SM00421">
    <property type="entry name" value="HTH_LUXR"/>
    <property type="match status" value="1"/>
</dbReference>
<keyword evidence="3" id="KW-0804">Transcription</keyword>
<keyword evidence="6" id="KW-1185">Reference proteome</keyword>
<evidence type="ECO:0000259" key="4">
    <source>
        <dbReference type="PROSITE" id="PS50043"/>
    </source>
</evidence>
<dbReference type="InterPro" id="IPR036388">
    <property type="entry name" value="WH-like_DNA-bd_sf"/>
</dbReference>
<comment type="caution">
    <text evidence="5">The sequence shown here is derived from an EMBL/GenBank/DDBJ whole genome shotgun (WGS) entry which is preliminary data.</text>
</comment>
<feature type="non-terminal residue" evidence="5">
    <location>
        <position position="1"/>
    </location>
</feature>
<keyword evidence="2" id="KW-0238">DNA-binding</keyword>
<evidence type="ECO:0000313" key="6">
    <source>
        <dbReference type="Proteomes" id="UP001558474"/>
    </source>
</evidence>
<dbReference type="InterPro" id="IPR016032">
    <property type="entry name" value="Sig_transdc_resp-reg_C-effctor"/>
</dbReference>
<dbReference type="PROSITE" id="PS00622">
    <property type="entry name" value="HTH_LUXR_1"/>
    <property type="match status" value="1"/>
</dbReference>